<feature type="domain" description="Dyp-type peroxidase C-terminal" evidence="6">
    <location>
        <begin position="299"/>
        <end position="456"/>
    </location>
</feature>
<dbReference type="EMBL" id="FUGE01000240">
    <property type="protein sequence ID" value="SJM73029.1"/>
    <property type="molecule type" value="Genomic_DNA"/>
</dbReference>
<gene>
    <name evidence="8" type="ORF">A1232T_02230</name>
</gene>
<dbReference type="PANTHER" id="PTHR30521:SF5">
    <property type="entry name" value="BLR4509 PROTEIN"/>
    <property type="match status" value="1"/>
</dbReference>
<sequence length="529" mass="58491">MNNDNPANESLLGKLKTHLQDGIEHGIEAIKDKFEHSDTPAEEGSVKERVHEAKQKISTQLHSVTTRATNAIYPNIATMELEDIQAIILHDRPAPYYGTLVALKVNDSNAGRELLKAVLPNVTGSKNFQKDMDANLTIVMTYEGLKALGLPQSSLDSFPENFKTGMAGRSDILGDKGDNDPSNWLAPFGDKGDIHICGAVIADSQEKWQAKLDELKQAFAPYLDTSRNAIEILVEHDFGADGEVKNVFGYRDGISNPEVDGSGISLENNTERPIAAGEFVLGYKGEAGVVPPMPQPEVLGKNGSFMVLRKYRSNVADFHRYCLEQSDNDPAKADKLGAKMFGRWRSGAPITLSPDHDDEALGKDNVANNKFDYTDDPYGKGCPFGAHARRMNPRNTKDFILSDVRLHRIIRRSVSYGDIVPPNVTQDDGQERGLFFIGINAHAMDTLEFLQSQWINDGNFMNLGEERDPMLGVHAGSDADSDVFTVPDEPIRKRHTNILQFNTLQGGEYLFVPSLSALKWISELNENSY</sequence>
<dbReference type="PANTHER" id="PTHR30521">
    <property type="entry name" value="DEFERROCHELATASE/PEROXIDASE"/>
    <property type="match status" value="1"/>
</dbReference>
<name>A0A1R4GXV8_9GAMM</name>
<dbReference type="GO" id="GO:0004601">
    <property type="term" value="F:peroxidase activity"/>
    <property type="evidence" value="ECO:0007669"/>
    <property type="project" value="UniProtKB-KW"/>
</dbReference>
<reference evidence="8 9" key="1">
    <citation type="submission" date="2017-02" db="EMBL/GenBank/DDBJ databases">
        <authorList>
            <person name="Peterson S.W."/>
        </authorList>
    </citation>
    <scope>NUCLEOTIDE SEQUENCE [LARGE SCALE GENOMIC DNA]</scope>
    <source>
        <strain evidence="8">Psychrobacter_piechaudii</strain>
    </source>
</reference>
<evidence type="ECO:0000256" key="3">
    <source>
        <dbReference type="ARBA" id="ARBA00022723"/>
    </source>
</evidence>
<dbReference type="GO" id="GO:0020037">
    <property type="term" value="F:heme binding"/>
    <property type="evidence" value="ECO:0007669"/>
    <property type="project" value="InterPro"/>
</dbReference>
<dbReference type="OrthoDB" id="9781066at2"/>
<keyword evidence="5" id="KW-0408">Iron</keyword>
<keyword evidence="9" id="KW-1185">Reference proteome</keyword>
<evidence type="ECO:0000313" key="9">
    <source>
        <dbReference type="Proteomes" id="UP000188357"/>
    </source>
</evidence>
<evidence type="ECO:0000256" key="1">
    <source>
        <dbReference type="ARBA" id="ARBA00001970"/>
    </source>
</evidence>
<keyword evidence="2 8" id="KW-0575">Peroxidase</keyword>
<dbReference type="STRING" id="1945521.A1232T_02230"/>
<evidence type="ECO:0000313" key="8">
    <source>
        <dbReference type="EMBL" id="SJM73029.1"/>
    </source>
</evidence>
<dbReference type="Pfam" id="PF20628">
    <property type="entry name" value="Dyp_perox_C"/>
    <property type="match status" value="1"/>
</dbReference>
<evidence type="ECO:0000259" key="6">
    <source>
        <dbReference type="Pfam" id="PF20628"/>
    </source>
</evidence>
<keyword evidence="4" id="KW-0560">Oxidoreductase</keyword>
<dbReference type="NCBIfam" id="TIGR01413">
    <property type="entry name" value="Dyp_perox_fam"/>
    <property type="match status" value="1"/>
</dbReference>
<dbReference type="GO" id="GO:0005829">
    <property type="term" value="C:cytosol"/>
    <property type="evidence" value="ECO:0007669"/>
    <property type="project" value="TreeGrafter"/>
</dbReference>
<accession>A0A1R4GXV8</accession>
<dbReference type="SUPFAM" id="SSF54909">
    <property type="entry name" value="Dimeric alpha+beta barrel"/>
    <property type="match status" value="1"/>
</dbReference>
<feature type="domain" description="DyP dimeric alpha+beta barrel" evidence="7">
    <location>
        <begin position="103"/>
        <end position="221"/>
    </location>
</feature>
<evidence type="ECO:0000256" key="2">
    <source>
        <dbReference type="ARBA" id="ARBA00022559"/>
    </source>
</evidence>
<evidence type="ECO:0000256" key="4">
    <source>
        <dbReference type="ARBA" id="ARBA00023002"/>
    </source>
</evidence>
<proteinExistence type="predicted"/>
<dbReference type="GO" id="GO:0046872">
    <property type="term" value="F:metal ion binding"/>
    <property type="evidence" value="ECO:0007669"/>
    <property type="project" value="UniProtKB-KW"/>
</dbReference>
<dbReference type="PROSITE" id="PS51404">
    <property type="entry name" value="DYP_PEROXIDASE"/>
    <property type="match status" value="1"/>
</dbReference>
<evidence type="ECO:0000256" key="5">
    <source>
        <dbReference type="ARBA" id="ARBA00023004"/>
    </source>
</evidence>
<dbReference type="AlphaFoldDB" id="A0A1R4GXV8"/>
<comment type="cofactor">
    <cofactor evidence="1">
        <name>heme b</name>
        <dbReference type="ChEBI" id="CHEBI:60344"/>
    </cofactor>
</comment>
<dbReference type="Pfam" id="PF21105">
    <property type="entry name" value="DyP_N"/>
    <property type="match status" value="1"/>
</dbReference>
<dbReference type="InterPro" id="IPR006314">
    <property type="entry name" value="Dyp_peroxidase"/>
</dbReference>
<keyword evidence="3" id="KW-0479">Metal-binding</keyword>
<dbReference type="InterPro" id="IPR048328">
    <property type="entry name" value="Dyp_perox_C"/>
</dbReference>
<evidence type="ECO:0000259" key="7">
    <source>
        <dbReference type="Pfam" id="PF21105"/>
    </source>
</evidence>
<protein>
    <submittedName>
        <fullName evidence="8">Dyp-type peroxidase family protein</fullName>
    </submittedName>
</protein>
<dbReference type="InterPro" id="IPR049509">
    <property type="entry name" value="DyP_N"/>
</dbReference>
<dbReference type="InterPro" id="IPR011008">
    <property type="entry name" value="Dimeric_a/b-barrel"/>
</dbReference>
<dbReference type="Proteomes" id="UP000188357">
    <property type="component" value="Unassembled WGS sequence"/>
</dbReference>
<dbReference type="RefSeq" id="WP_007394487.1">
    <property type="nucleotide sequence ID" value="NZ_FUGE01000240.1"/>
</dbReference>
<organism evidence="8 9">
    <name type="scientific">Psychrobacter piechaudii</name>
    <dbReference type="NCBI Taxonomy" id="1945521"/>
    <lineage>
        <taxon>Bacteria</taxon>
        <taxon>Pseudomonadati</taxon>
        <taxon>Pseudomonadota</taxon>
        <taxon>Gammaproteobacteria</taxon>
        <taxon>Moraxellales</taxon>
        <taxon>Moraxellaceae</taxon>
        <taxon>Psychrobacter</taxon>
    </lineage>
</organism>